<evidence type="ECO:0000313" key="2">
    <source>
        <dbReference type="Proteomes" id="UP001227268"/>
    </source>
</evidence>
<organism evidence="1 2">
    <name type="scientific">Naganishia friedmannii</name>
    <dbReference type="NCBI Taxonomy" id="89922"/>
    <lineage>
        <taxon>Eukaryota</taxon>
        <taxon>Fungi</taxon>
        <taxon>Dikarya</taxon>
        <taxon>Basidiomycota</taxon>
        <taxon>Agaricomycotina</taxon>
        <taxon>Tremellomycetes</taxon>
        <taxon>Filobasidiales</taxon>
        <taxon>Filobasidiaceae</taxon>
        <taxon>Naganishia</taxon>
    </lineage>
</organism>
<reference evidence="1" key="1">
    <citation type="submission" date="2023-04" db="EMBL/GenBank/DDBJ databases">
        <title>Draft Genome sequencing of Naganishia species isolated from polar environments using Oxford Nanopore Technology.</title>
        <authorList>
            <person name="Leo P."/>
            <person name="Venkateswaran K."/>
        </authorList>
    </citation>
    <scope>NUCLEOTIDE SEQUENCE</scope>
    <source>
        <strain evidence="1">MNA-CCFEE 5423</strain>
    </source>
</reference>
<name>A0ACC2W380_9TREE</name>
<dbReference type="EMBL" id="JASBWT010000004">
    <property type="protein sequence ID" value="KAJ9105311.1"/>
    <property type="molecule type" value="Genomic_DNA"/>
</dbReference>
<sequence>MSRATFSTSINRKNATTEVTGKSNYDKAASQHIYKSTYRTRPLPPPTSVFHYHFARPTETQGEETNTVGQSGFDGKLPAYIDGITGQTLSREELQQTSLRLGYALTHPKDNKTSPIAQAGDIIFILSPNSLHYPIVFFACQAALLVPTLCNSSAMSRDVAYQLKDSTAKVGFVHPDLVGVWEGAIQILREEAQRGGETMKKIPVFLMQSLEQKRDPSPSEQPPTITKEYQSYESLLHPVNDADSTGSWTAASENWRGLQVNESPSQQKVSRTNVSYDDTAVICYSSGTTGLPKGVMTTHRNLTVMETIFTEALIPMSPENEDAALGLLPFSRIAVITLPKFTPHTFFNAIESHRITWSFIVPPIVNFLAQLPEKALEKYDLRCLRGFLSGAAPMAGEVAMRAMQRMEKPVGRGEFMITQGSGLTETSPATHVLPLEMAKAKIGSIGRLLPTLEARIVDSEGNDAVLPDEAGEMVLKGPTIMRGYWRNETATRETFTSDGWYRTGDVAKIDADGYWYIVDRLKEMIKVKGYQVAPAELESLLLSHPDVLDAGVIGAKAQDGVTELPRAFVVPRAGVIADDKVEEGEGRARVEQDVVCWVNKQVSPRPSVRPRQRTRGNGQDVLNAFRKCMLVPPAGNRYLRIRGSRVGVVSWKQSLGGE</sequence>
<keyword evidence="2" id="KW-1185">Reference proteome</keyword>
<gene>
    <name evidence="1" type="ORF">QFC21_001679</name>
</gene>
<proteinExistence type="predicted"/>
<comment type="caution">
    <text evidence="1">The sequence shown here is derived from an EMBL/GenBank/DDBJ whole genome shotgun (WGS) entry which is preliminary data.</text>
</comment>
<accession>A0ACC2W380</accession>
<dbReference type="Proteomes" id="UP001227268">
    <property type="component" value="Unassembled WGS sequence"/>
</dbReference>
<evidence type="ECO:0000313" key="1">
    <source>
        <dbReference type="EMBL" id="KAJ9105311.1"/>
    </source>
</evidence>
<protein>
    <submittedName>
        <fullName evidence="1">Uncharacterized protein</fullName>
    </submittedName>
</protein>